<evidence type="ECO:0000313" key="7">
    <source>
        <dbReference type="Proteomes" id="UP000185680"/>
    </source>
</evidence>
<dbReference type="OrthoDB" id="9770517at2"/>
<gene>
    <name evidence="4" type="ORF">LPB072_02850</name>
    <name evidence="5" type="ORF">LPB72_02550</name>
</gene>
<dbReference type="Gene3D" id="1.20.1600.10">
    <property type="entry name" value="Outer membrane efflux proteins (OEP)"/>
    <property type="match status" value="1"/>
</dbReference>
<dbReference type="Gene3D" id="2.20.200.10">
    <property type="entry name" value="Outer membrane efflux proteins (OEP)"/>
    <property type="match status" value="1"/>
</dbReference>
<feature type="region of interest" description="Disordered" evidence="3">
    <location>
        <begin position="108"/>
        <end position="130"/>
    </location>
</feature>
<dbReference type="RefSeq" id="WP_066085258.1">
    <property type="nucleotide sequence ID" value="NZ_CP017476.1"/>
</dbReference>
<protein>
    <submittedName>
        <fullName evidence="4">RND transporter</fullName>
    </submittedName>
</protein>
<keyword evidence="2" id="KW-0472">Membrane</keyword>
<name>A0A162PD97_9BURK</name>
<feature type="chain" id="PRO_5041745754" evidence="2">
    <location>
        <begin position="27"/>
        <end position="472"/>
    </location>
</feature>
<feature type="signal peptide" evidence="2">
    <location>
        <begin position="1"/>
        <end position="26"/>
    </location>
</feature>
<dbReference type="PANTHER" id="PTHR30203">
    <property type="entry name" value="OUTER MEMBRANE CATION EFFLUX PROTEIN"/>
    <property type="match status" value="1"/>
</dbReference>
<evidence type="ECO:0000256" key="1">
    <source>
        <dbReference type="ARBA" id="ARBA00007613"/>
    </source>
</evidence>
<dbReference type="Proteomes" id="UP000185680">
    <property type="component" value="Chromosome"/>
</dbReference>
<sequence length="472" mass="48902">MAIRPTLLISRRLIPIGLAFTLVACAGLPTPSGSPEAGNVPLQWVNGSARADAPAHDLSTWWNRFNDPTLGALITQALEANPSVQGAQAALRQSRALADLQQAGLGPALGTSASAQRSRSGDNDTSNKFQLGFDASWEPDIFGGNRSAANASEADVQASKASLANVRISLAAEVALGYINVRALQTRLDIAQSNLDKQQETLQITQWRAQAGLASSLDVEQSISATEQTRAQLPALKASAAQAMNALAILTGQAPGALASLLATPAPIPASPPDLALAFPADTLRQRPDVATAEQRIAAALSRVASAEAARYPSLRLSGSLGLSALTLGTLTNSASLLQSVLAGLSAPLFDGGANAAQVRAQQAALDQARATYQSTVLSALGDVENALVALQGDGERLARLQTASDAAANAELLARQRYQSGLTDFSTVLTTQRTLLSLQDSLASAQGSLSADHVQLYKALGGGWQPDTQIR</sequence>
<evidence type="ECO:0000313" key="4">
    <source>
        <dbReference type="EMBL" id="AOW15315.1"/>
    </source>
</evidence>
<dbReference type="Proteomes" id="UP000185657">
    <property type="component" value="Unassembled WGS sequence"/>
</dbReference>
<reference evidence="5 6" key="1">
    <citation type="submission" date="2016-02" db="EMBL/GenBank/DDBJ databases">
        <title>Draft genome sequence of Hydrogenophaga sp. LPB0072.</title>
        <authorList>
            <person name="Shin S.-K."/>
            <person name="Yi H."/>
        </authorList>
    </citation>
    <scope>NUCLEOTIDE SEQUENCE [LARGE SCALE GENOMIC DNA]</scope>
    <source>
        <strain evidence="5 6">LPB0072</strain>
    </source>
</reference>
<comment type="subcellular location">
    <subcellularLocation>
        <location evidence="2">Cell membrane</location>
        <topology evidence="2">Lipid-anchor</topology>
    </subcellularLocation>
</comment>
<dbReference type="EMBL" id="CP017476">
    <property type="protein sequence ID" value="AOW15315.1"/>
    <property type="molecule type" value="Genomic_DNA"/>
</dbReference>
<keyword evidence="2" id="KW-0564">Palmitate</keyword>
<dbReference type="STRING" id="1763535.LPB072_02850"/>
<evidence type="ECO:0000313" key="5">
    <source>
        <dbReference type="EMBL" id="OAD43936.1"/>
    </source>
</evidence>
<dbReference type="EMBL" id="LVWD01000002">
    <property type="protein sequence ID" value="OAD43936.1"/>
    <property type="molecule type" value="Genomic_DNA"/>
</dbReference>
<dbReference type="PROSITE" id="PS51257">
    <property type="entry name" value="PROKAR_LIPOPROTEIN"/>
    <property type="match status" value="1"/>
</dbReference>
<dbReference type="KEGG" id="hyl:LPB072_02850"/>
<dbReference type="NCBIfam" id="TIGR01845">
    <property type="entry name" value="outer_NodT"/>
    <property type="match status" value="1"/>
</dbReference>
<dbReference type="GO" id="GO:0015562">
    <property type="term" value="F:efflux transmembrane transporter activity"/>
    <property type="evidence" value="ECO:0007669"/>
    <property type="project" value="InterPro"/>
</dbReference>
<dbReference type="AlphaFoldDB" id="A0A162PD97"/>
<dbReference type="InterPro" id="IPR003423">
    <property type="entry name" value="OMP_efflux"/>
</dbReference>
<evidence type="ECO:0000256" key="2">
    <source>
        <dbReference type="RuleBase" id="RU362097"/>
    </source>
</evidence>
<proteinExistence type="inferred from homology"/>
<keyword evidence="2" id="KW-0732">Signal</keyword>
<accession>A0A162PD97</accession>
<comment type="similarity">
    <text evidence="1 2">Belongs to the outer membrane factor (OMF) (TC 1.B.17) family.</text>
</comment>
<evidence type="ECO:0000256" key="3">
    <source>
        <dbReference type="SAM" id="MobiDB-lite"/>
    </source>
</evidence>
<dbReference type="Pfam" id="PF02321">
    <property type="entry name" value="OEP"/>
    <property type="match status" value="2"/>
</dbReference>
<feature type="compositionally biased region" description="Polar residues" evidence="3">
    <location>
        <begin position="111"/>
        <end position="129"/>
    </location>
</feature>
<reference evidence="4 7" key="2">
    <citation type="submission" date="2016-10" db="EMBL/GenBank/DDBJ databases">
        <title>Hydorgenophaga sp. LPB0072 isolated from gastropod.</title>
        <authorList>
            <person name="Kim E."/>
            <person name="Yi H."/>
        </authorList>
    </citation>
    <scope>NUCLEOTIDE SEQUENCE [LARGE SCALE GENOMIC DNA]</scope>
    <source>
        <strain evidence="4 7">LPB0072</strain>
    </source>
</reference>
<keyword evidence="6" id="KW-1185">Reference proteome</keyword>
<dbReference type="GO" id="GO:0005886">
    <property type="term" value="C:plasma membrane"/>
    <property type="evidence" value="ECO:0007669"/>
    <property type="project" value="UniProtKB-SubCell"/>
</dbReference>
<keyword evidence="2" id="KW-0812">Transmembrane</keyword>
<evidence type="ECO:0000313" key="6">
    <source>
        <dbReference type="Proteomes" id="UP000185657"/>
    </source>
</evidence>
<dbReference type="InterPro" id="IPR010131">
    <property type="entry name" value="MdtP/NodT-like"/>
</dbReference>
<keyword evidence="2" id="KW-0449">Lipoprotein</keyword>
<organism evidence="4 7">
    <name type="scientific">Hydrogenophaga crassostreae</name>
    <dbReference type="NCBI Taxonomy" id="1763535"/>
    <lineage>
        <taxon>Bacteria</taxon>
        <taxon>Pseudomonadati</taxon>
        <taxon>Pseudomonadota</taxon>
        <taxon>Betaproteobacteria</taxon>
        <taxon>Burkholderiales</taxon>
        <taxon>Comamonadaceae</taxon>
        <taxon>Hydrogenophaga</taxon>
    </lineage>
</organism>
<dbReference type="PANTHER" id="PTHR30203:SF32">
    <property type="entry name" value="CATION EFFLUX SYSTEM PROTEIN CUSC"/>
    <property type="match status" value="1"/>
</dbReference>
<dbReference type="SUPFAM" id="SSF56954">
    <property type="entry name" value="Outer membrane efflux proteins (OEP)"/>
    <property type="match status" value="1"/>
</dbReference>
<keyword evidence="2" id="KW-1134">Transmembrane beta strand</keyword>